<evidence type="ECO:0000256" key="2">
    <source>
        <dbReference type="ARBA" id="ARBA00022692"/>
    </source>
</evidence>
<reference evidence="7 8" key="1">
    <citation type="submission" date="2019-06" db="EMBL/GenBank/DDBJ databases">
        <title>Sorghum-associated microbial communities from plants grown in Nebraska, USA.</title>
        <authorList>
            <person name="Schachtman D."/>
        </authorList>
    </citation>
    <scope>NUCLEOTIDE SEQUENCE [LARGE SCALE GENOMIC DNA]</scope>
    <source>
        <strain evidence="7 8">1225</strain>
    </source>
</reference>
<evidence type="ECO:0000256" key="3">
    <source>
        <dbReference type="ARBA" id="ARBA00022989"/>
    </source>
</evidence>
<keyword evidence="3 5" id="KW-1133">Transmembrane helix</keyword>
<accession>A0A561R2W7</accession>
<evidence type="ECO:0000313" key="7">
    <source>
        <dbReference type="EMBL" id="TWF56960.1"/>
    </source>
</evidence>
<feature type="transmembrane region" description="Helical" evidence="5">
    <location>
        <begin position="309"/>
        <end position="328"/>
    </location>
</feature>
<comment type="subcellular location">
    <subcellularLocation>
        <location evidence="1">Membrane</location>
        <topology evidence="1">Multi-pass membrane protein</topology>
    </subcellularLocation>
</comment>
<feature type="transmembrane region" description="Helical" evidence="5">
    <location>
        <begin position="44"/>
        <end position="61"/>
    </location>
</feature>
<evidence type="ECO:0000256" key="1">
    <source>
        <dbReference type="ARBA" id="ARBA00004141"/>
    </source>
</evidence>
<comment type="caution">
    <text evidence="7">The sequence shown here is derived from an EMBL/GenBank/DDBJ whole genome shotgun (WGS) entry which is preliminary data.</text>
</comment>
<feature type="transmembrane region" description="Helical" evidence="5">
    <location>
        <begin position="334"/>
        <end position="352"/>
    </location>
</feature>
<dbReference type="OrthoDB" id="7548252at2"/>
<feature type="transmembrane region" description="Helical" evidence="5">
    <location>
        <begin position="263"/>
        <end position="281"/>
    </location>
</feature>
<feature type="transmembrane region" description="Helical" evidence="5">
    <location>
        <begin position="73"/>
        <end position="90"/>
    </location>
</feature>
<evidence type="ECO:0000256" key="5">
    <source>
        <dbReference type="SAM" id="Phobius"/>
    </source>
</evidence>
<evidence type="ECO:0000259" key="6">
    <source>
        <dbReference type="Pfam" id="PF13515"/>
    </source>
</evidence>
<organism evidence="7 8">
    <name type="scientific">Neorhizobium alkalisoli</name>
    <dbReference type="NCBI Taxonomy" id="528178"/>
    <lineage>
        <taxon>Bacteria</taxon>
        <taxon>Pseudomonadati</taxon>
        <taxon>Pseudomonadota</taxon>
        <taxon>Alphaproteobacteria</taxon>
        <taxon>Hyphomicrobiales</taxon>
        <taxon>Rhizobiaceae</taxon>
        <taxon>Rhizobium/Agrobacterium group</taxon>
        <taxon>Neorhizobium</taxon>
    </lineage>
</organism>
<dbReference type="Pfam" id="PF13515">
    <property type="entry name" value="FUSC_2"/>
    <property type="match status" value="1"/>
</dbReference>
<feature type="transmembrane region" description="Helical" evidence="5">
    <location>
        <begin position="152"/>
        <end position="178"/>
    </location>
</feature>
<dbReference type="Proteomes" id="UP000320653">
    <property type="component" value="Unassembled WGS sequence"/>
</dbReference>
<feature type="transmembrane region" description="Helical" evidence="5">
    <location>
        <begin position="96"/>
        <end position="114"/>
    </location>
</feature>
<dbReference type="GO" id="GO:0016020">
    <property type="term" value="C:membrane"/>
    <property type="evidence" value="ECO:0007669"/>
    <property type="project" value="UniProtKB-SubCell"/>
</dbReference>
<gene>
    <name evidence="7" type="ORF">FHW37_102600</name>
</gene>
<name>A0A561R2W7_9HYPH</name>
<proteinExistence type="predicted"/>
<feature type="domain" description="Integral membrane bound transporter" evidence="6">
    <location>
        <begin position="229"/>
        <end position="350"/>
    </location>
</feature>
<keyword evidence="8" id="KW-1185">Reference proteome</keyword>
<dbReference type="RefSeq" id="WP_145635066.1">
    <property type="nucleotide sequence ID" value="NZ_VIWP01000002.1"/>
</dbReference>
<evidence type="ECO:0000313" key="8">
    <source>
        <dbReference type="Proteomes" id="UP000320653"/>
    </source>
</evidence>
<protein>
    <submittedName>
        <fullName evidence="7">Fusaric acid resistance family protein</fullName>
    </submittedName>
</protein>
<sequence>MTYRSHLKDMFHWSVETEVTIVEMAAGGLAMLLPAAALTMGGHLGAGLAAAFGGMAVSGPVDADTAQNRWRLLLLRFAAVAVATIAALAFAGFGQLAPVAIIVCAGMVAVICGYSRPLAEAGIRFVLFLVIVSGMMGSGMAASIAAEGAPKGHHVILAGLVLAGAFFAILLMMAAGLIERRLGPAKAAQAAATRPEPTHVQKRARLKRSLKQLAGWHYPIRLCTCLAIAALAEWFWPGHHLHWIAVTTATLLRRQPDAAAMRASQRAIGAIIGVALAGALLFTRPDAWLIVAATGLIAALRPLLAARNYIAYSALMTPLIMLILDGSGHFDSGLLADRLIATFAGAFLVISADKLTLRFLPQDQPTGEPKPAVR</sequence>
<dbReference type="EMBL" id="VIWP01000002">
    <property type="protein sequence ID" value="TWF56960.1"/>
    <property type="molecule type" value="Genomic_DNA"/>
</dbReference>
<dbReference type="AlphaFoldDB" id="A0A561R2W7"/>
<dbReference type="InterPro" id="IPR049453">
    <property type="entry name" value="Memb_transporter_dom"/>
</dbReference>
<keyword evidence="2 5" id="KW-0812">Transmembrane</keyword>
<keyword evidence="4 5" id="KW-0472">Membrane</keyword>
<feature type="transmembrane region" description="Helical" evidence="5">
    <location>
        <begin position="126"/>
        <end position="146"/>
    </location>
</feature>
<evidence type="ECO:0000256" key="4">
    <source>
        <dbReference type="ARBA" id="ARBA00023136"/>
    </source>
</evidence>